<gene>
    <name evidence="2" type="ordered locus">BC1002_0418</name>
</gene>
<dbReference type="KEGG" id="bge:BC1002_0418"/>
<name>D5WBJ1_PARAM</name>
<sequence length="110" mass="11831">MGKLQYISRQDIVKVQACAVHVQAGAEPLLRPHRVLAATTADSRLSSASYSGGPSSARVVTRVEAIVDEELSARVLRREMTILQREVAKLQNEVNALKSSTASASAQKSD</sequence>
<dbReference type="HOGENOM" id="CLU_2166274_0_0_4"/>
<evidence type="ECO:0000256" key="1">
    <source>
        <dbReference type="SAM" id="Coils"/>
    </source>
</evidence>
<dbReference type="EMBL" id="CP002013">
    <property type="protein sequence ID" value="ADG14520.1"/>
    <property type="molecule type" value="Genomic_DNA"/>
</dbReference>
<protein>
    <submittedName>
        <fullName evidence="2">Uncharacterized protein</fullName>
    </submittedName>
</protein>
<proteinExistence type="predicted"/>
<evidence type="ECO:0000313" key="2">
    <source>
        <dbReference type="EMBL" id="ADG14520.1"/>
    </source>
</evidence>
<reference evidence="2 3" key="1">
    <citation type="submission" date="2010-04" db="EMBL/GenBank/DDBJ databases">
        <title>Complete sequence of chromosome 1 of Burkholderia sp. CCGE1002.</title>
        <authorList>
            <consortium name="US DOE Joint Genome Institute"/>
            <person name="Lucas S."/>
            <person name="Copeland A."/>
            <person name="Lapidus A."/>
            <person name="Cheng J.-F."/>
            <person name="Bruce D."/>
            <person name="Goodwin L."/>
            <person name="Pitluck S."/>
            <person name="Chertkov O."/>
            <person name="Detter J.C."/>
            <person name="Han C."/>
            <person name="Tapia R."/>
            <person name="Land M."/>
            <person name="Hauser L."/>
            <person name="Kyrpides N."/>
            <person name="Ovchinnikova G."/>
            <person name="Martinez-Romero E."/>
            <person name="Hernandez M.A.R."/>
            <person name="Tiedje J.M."/>
            <person name="Woyke T."/>
        </authorList>
    </citation>
    <scope>NUCLEOTIDE SEQUENCE [LARGE SCALE GENOMIC DNA]</scope>
    <source>
        <strain evidence="2 3">CCGE1002</strain>
    </source>
</reference>
<keyword evidence="1" id="KW-0175">Coiled coil</keyword>
<dbReference type="AlphaFoldDB" id="D5WBJ1"/>
<feature type="coiled-coil region" evidence="1">
    <location>
        <begin position="73"/>
        <end position="107"/>
    </location>
</feature>
<organism evidence="2 3">
    <name type="scientific">Paraburkholderia atlantica</name>
    <dbReference type="NCBI Taxonomy" id="2654982"/>
    <lineage>
        <taxon>Bacteria</taxon>
        <taxon>Pseudomonadati</taxon>
        <taxon>Pseudomonadota</taxon>
        <taxon>Betaproteobacteria</taxon>
        <taxon>Burkholderiales</taxon>
        <taxon>Burkholderiaceae</taxon>
        <taxon>Paraburkholderia</taxon>
    </lineage>
</organism>
<reference evidence="2 3" key="2">
    <citation type="journal article" date="2012" name="J. Bacteriol.">
        <title>Genome Sequences of Burkholderia sp. Strains CCGE1002 and H160, Isolated from Legume Nodules in Mexico and Brazil.</title>
        <authorList>
            <person name="Ormeno-Orrillo E."/>
            <person name="Rogel M.A."/>
            <person name="Chueire L.M."/>
            <person name="Tiedje J.M."/>
            <person name="Martinez-Romero E."/>
            <person name="Hungria M."/>
        </authorList>
    </citation>
    <scope>NUCLEOTIDE SEQUENCE [LARGE SCALE GENOMIC DNA]</scope>
    <source>
        <strain evidence="2 3">CCGE1002</strain>
    </source>
</reference>
<evidence type="ECO:0000313" key="3">
    <source>
        <dbReference type="Proteomes" id="UP000002190"/>
    </source>
</evidence>
<accession>D5WBJ1</accession>
<dbReference type="Proteomes" id="UP000002190">
    <property type="component" value="Chromosome 1"/>
</dbReference>